<evidence type="ECO:0000256" key="6">
    <source>
        <dbReference type="ARBA" id="ARBA00023136"/>
    </source>
</evidence>
<evidence type="ECO:0000256" key="5">
    <source>
        <dbReference type="ARBA" id="ARBA00022729"/>
    </source>
</evidence>
<evidence type="ECO:0000256" key="7">
    <source>
        <dbReference type="ARBA" id="ARBA00023237"/>
    </source>
</evidence>
<dbReference type="SUPFAM" id="SSF56935">
    <property type="entry name" value="Porins"/>
    <property type="match status" value="1"/>
</dbReference>
<evidence type="ECO:0000256" key="3">
    <source>
        <dbReference type="ARBA" id="ARBA00022452"/>
    </source>
</evidence>
<protein>
    <submittedName>
        <fullName evidence="8">Uncharacterized protein</fullName>
    </submittedName>
</protein>
<name>A0A9W6FTE6_9BACT</name>
<evidence type="ECO:0000256" key="1">
    <source>
        <dbReference type="ARBA" id="ARBA00004571"/>
    </source>
</evidence>
<dbReference type="GO" id="GO:0009279">
    <property type="term" value="C:cell outer membrane"/>
    <property type="evidence" value="ECO:0007669"/>
    <property type="project" value="UniProtKB-SubCell"/>
</dbReference>
<keyword evidence="4" id="KW-0812">Transmembrane</keyword>
<keyword evidence="9" id="KW-1185">Reference proteome</keyword>
<keyword evidence="6" id="KW-0472">Membrane</keyword>
<keyword evidence="5" id="KW-0732">Signal</keyword>
<dbReference type="Gene3D" id="2.40.160.60">
    <property type="entry name" value="Outer membrane protein transport protein (OMPP1/FadL/TodX)"/>
    <property type="match status" value="1"/>
</dbReference>
<dbReference type="EMBL" id="BSDR01000001">
    <property type="protein sequence ID" value="GLI33066.1"/>
    <property type="molecule type" value="Genomic_DNA"/>
</dbReference>
<evidence type="ECO:0000256" key="2">
    <source>
        <dbReference type="ARBA" id="ARBA00008163"/>
    </source>
</evidence>
<dbReference type="GO" id="GO:0015483">
    <property type="term" value="F:long-chain fatty acid transporting porin activity"/>
    <property type="evidence" value="ECO:0007669"/>
    <property type="project" value="TreeGrafter"/>
</dbReference>
<dbReference type="PANTHER" id="PTHR35093:SF8">
    <property type="entry name" value="OUTER MEMBRANE PROTEIN NMB0088-RELATED"/>
    <property type="match status" value="1"/>
</dbReference>
<gene>
    <name evidence="8" type="ORF">DAMNIGENAA_04990</name>
</gene>
<dbReference type="RefSeq" id="WP_281792084.1">
    <property type="nucleotide sequence ID" value="NZ_BSDR01000001.1"/>
</dbReference>
<evidence type="ECO:0000313" key="9">
    <source>
        <dbReference type="Proteomes" id="UP001144372"/>
    </source>
</evidence>
<sequence length="185" mass="20738">MSRTLTETESWTTLKTSPPQQVGFGAAYHLLGDNLVVESDVRWLNWSNANGYEDLDFENQWVFALGLQYKPISKLVLRAGYNYGNSPLDDHNGFIGTGLSNIQGHRLPTYYYETYRTIGFAAIPKYQATFGVGYEFSPHLAVNIGYEHSFENTLKATGTDLTGQPVTLENNLSGNTFDTGIIFRF</sequence>
<keyword evidence="7" id="KW-0998">Cell outer membrane</keyword>
<dbReference type="AlphaFoldDB" id="A0A9W6FTE6"/>
<accession>A0A9W6FTE6</accession>
<comment type="caution">
    <text evidence="8">The sequence shown here is derived from an EMBL/GenBank/DDBJ whole genome shotgun (WGS) entry which is preliminary data.</text>
</comment>
<dbReference type="Pfam" id="PF03349">
    <property type="entry name" value="Toluene_X"/>
    <property type="match status" value="1"/>
</dbReference>
<organism evidence="8 9">
    <name type="scientific">Desulforhabdus amnigena</name>
    <dbReference type="NCBI Taxonomy" id="40218"/>
    <lineage>
        <taxon>Bacteria</taxon>
        <taxon>Pseudomonadati</taxon>
        <taxon>Thermodesulfobacteriota</taxon>
        <taxon>Syntrophobacteria</taxon>
        <taxon>Syntrophobacterales</taxon>
        <taxon>Syntrophobacteraceae</taxon>
        <taxon>Desulforhabdus</taxon>
    </lineage>
</organism>
<proteinExistence type="inferred from homology"/>
<keyword evidence="3" id="KW-1134">Transmembrane beta strand</keyword>
<evidence type="ECO:0000313" key="8">
    <source>
        <dbReference type="EMBL" id="GLI33066.1"/>
    </source>
</evidence>
<reference evidence="8" key="1">
    <citation type="submission" date="2022-12" db="EMBL/GenBank/DDBJ databases">
        <title>Reference genome sequencing for broad-spectrum identification of bacterial and archaeal isolates by mass spectrometry.</title>
        <authorList>
            <person name="Sekiguchi Y."/>
            <person name="Tourlousse D.M."/>
        </authorList>
    </citation>
    <scope>NUCLEOTIDE SEQUENCE</scope>
    <source>
        <strain evidence="8">ASRB1</strain>
    </source>
</reference>
<dbReference type="InterPro" id="IPR005017">
    <property type="entry name" value="OMPP1/FadL/TodX"/>
</dbReference>
<evidence type="ECO:0000256" key="4">
    <source>
        <dbReference type="ARBA" id="ARBA00022692"/>
    </source>
</evidence>
<dbReference type="PANTHER" id="PTHR35093">
    <property type="entry name" value="OUTER MEMBRANE PROTEIN NMB0088-RELATED"/>
    <property type="match status" value="1"/>
</dbReference>
<dbReference type="Proteomes" id="UP001144372">
    <property type="component" value="Unassembled WGS sequence"/>
</dbReference>
<comment type="similarity">
    <text evidence="2">Belongs to the OmpP1/FadL family.</text>
</comment>
<comment type="subcellular location">
    <subcellularLocation>
        <location evidence="1">Cell outer membrane</location>
        <topology evidence="1">Multi-pass membrane protein</topology>
    </subcellularLocation>
</comment>